<feature type="transmembrane region" description="Helical" evidence="1">
    <location>
        <begin position="65"/>
        <end position="91"/>
    </location>
</feature>
<accession>A0A364K284</accession>
<protein>
    <recommendedName>
        <fullName evidence="4">DUF975 family protein</fullName>
    </recommendedName>
</protein>
<feature type="transmembrane region" description="Helical" evidence="1">
    <location>
        <begin position="153"/>
        <end position="173"/>
    </location>
</feature>
<reference evidence="2 3" key="1">
    <citation type="submission" date="2018-06" db="EMBL/GenBank/DDBJ databases">
        <title>Thermoflavimicrobium daqus sp. nov., a thermophilic microbe isolated from Moutai-flavour Daqu.</title>
        <authorList>
            <person name="Wang X."/>
            <person name="Zhou H."/>
        </authorList>
    </citation>
    <scope>NUCLEOTIDE SEQUENCE [LARGE SCALE GENOMIC DNA]</scope>
    <source>
        <strain evidence="2 3">FBKL4.011</strain>
    </source>
</reference>
<name>A0A364K284_9BACL</name>
<organism evidence="2 3">
    <name type="scientific">Thermoflavimicrobium daqui</name>
    <dbReference type="NCBI Taxonomy" id="2137476"/>
    <lineage>
        <taxon>Bacteria</taxon>
        <taxon>Bacillati</taxon>
        <taxon>Bacillota</taxon>
        <taxon>Bacilli</taxon>
        <taxon>Bacillales</taxon>
        <taxon>Thermoactinomycetaceae</taxon>
        <taxon>Thermoflavimicrobium</taxon>
    </lineage>
</organism>
<keyword evidence="1" id="KW-1133">Transmembrane helix</keyword>
<evidence type="ECO:0000313" key="3">
    <source>
        <dbReference type="Proteomes" id="UP000251213"/>
    </source>
</evidence>
<feature type="transmembrane region" description="Helical" evidence="1">
    <location>
        <begin position="211"/>
        <end position="235"/>
    </location>
</feature>
<comment type="caution">
    <text evidence="2">The sequence shown here is derived from an EMBL/GenBank/DDBJ whole genome shotgun (WGS) entry which is preliminary data.</text>
</comment>
<evidence type="ECO:0000256" key="1">
    <source>
        <dbReference type="SAM" id="Phobius"/>
    </source>
</evidence>
<keyword evidence="1" id="KW-0472">Membrane</keyword>
<keyword evidence="1" id="KW-0812">Transmembrane</keyword>
<evidence type="ECO:0008006" key="4">
    <source>
        <dbReference type="Google" id="ProtNLM"/>
    </source>
</evidence>
<gene>
    <name evidence="2" type="ORF">DL897_13945</name>
</gene>
<dbReference type="EMBL" id="QJKK01000009">
    <property type="protein sequence ID" value="RAL22513.1"/>
    <property type="molecule type" value="Genomic_DNA"/>
</dbReference>
<proteinExistence type="predicted"/>
<dbReference type="OrthoDB" id="2375893at2"/>
<keyword evidence="3" id="KW-1185">Reference proteome</keyword>
<feature type="transmembrane region" description="Helical" evidence="1">
    <location>
        <begin position="27"/>
        <end position="45"/>
    </location>
</feature>
<reference evidence="2 3" key="2">
    <citation type="submission" date="2018-06" db="EMBL/GenBank/DDBJ databases">
        <authorList>
            <person name="Zhirakovskaya E."/>
        </authorList>
    </citation>
    <scope>NUCLEOTIDE SEQUENCE [LARGE SCALE GENOMIC DNA]</scope>
    <source>
        <strain evidence="2 3">FBKL4.011</strain>
    </source>
</reference>
<dbReference type="AlphaFoldDB" id="A0A364K284"/>
<dbReference type="Proteomes" id="UP000251213">
    <property type="component" value="Unassembled WGS sequence"/>
</dbReference>
<feature type="transmembrane region" description="Helical" evidence="1">
    <location>
        <begin position="241"/>
        <end position="269"/>
    </location>
</feature>
<sequence length="289" mass="34819">MNQHFLRQPFKFELDGLFRIYRQYFKGLALVSFLMNAVFLGWFNWQYMGHVQNQSSSIFDSEQMLFLYLIKVGIYLLIIYPLLQVICHELIIQHFKQMKPSISYRSMIIHSIKHGRKGLLAHGMLVLFLLFFYMLFGSMIYFNFYFGDPFDRLLISFIISTVLFFLPLAYIFYRFSLVIPIITLEQSSFWQAFLRSWELTRGGYFQTLGKLIWLYLTTIPLQLLEGLIFEVAAYVSFQGFWLQLFLFLFEFLFIPLLYPLIPLFFNLVYWDERTRKEAFDLRQKLEQEI</sequence>
<dbReference type="RefSeq" id="WP_113659756.1">
    <property type="nucleotide sequence ID" value="NZ_KZ845671.1"/>
</dbReference>
<evidence type="ECO:0000313" key="2">
    <source>
        <dbReference type="EMBL" id="RAL22513.1"/>
    </source>
</evidence>
<feature type="transmembrane region" description="Helical" evidence="1">
    <location>
        <begin position="119"/>
        <end position="141"/>
    </location>
</feature>